<accession>A0ABU1P147</accession>
<keyword evidence="2" id="KW-0472">Membrane</keyword>
<protein>
    <submittedName>
        <fullName evidence="3">Uncharacterized protein</fullName>
    </submittedName>
</protein>
<dbReference type="Proteomes" id="UP001267290">
    <property type="component" value="Unassembled WGS sequence"/>
</dbReference>
<feature type="region of interest" description="Disordered" evidence="1">
    <location>
        <begin position="256"/>
        <end position="296"/>
    </location>
</feature>
<dbReference type="EMBL" id="JAVDSB010000010">
    <property type="protein sequence ID" value="MDR6553470.1"/>
    <property type="molecule type" value="Genomic_DNA"/>
</dbReference>
<dbReference type="RefSeq" id="WP_310500935.1">
    <property type="nucleotide sequence ID" value="NZ_JAVDSB010000010.1"/>
</dbReference>
<organism evidence="3 4">
    <name type="scientific">Paenibacillus qinlingensis</name>
    <dbReference type="NCBI Taxonomy" id="1837343"/>
    <lineage>
        <taxon>Bacteria</taxon>
        <taxon>Bacillati</taxon>
        <taxon>Bacillota</taxon>
        <taxon>Bacilli</taxon>
        <taxon>Bacillales</taxon>
        <taxon>Paenibacillaceae</taxon>
        <taxon>Paenibacillus</taxon>
    </lineage>
</organism>
<gene>
    <name evidence="3" type="ORF">J2736_004677</name>
</gene>
<evidence type="ECO:0000256" key="1">
    <source>
        <dbReference type="SAM" id="MobiDB-lite"/>
    </source>
</evidence>
<sequence length="312" mass="34858">MKQFFYKNRKFIAVIIGVSLIAQMFLFVVGDKALTTTNAESSQSDDNKTAADISNMTGVKIEEILKLKQSGLSWNEVLDKLKQAPNTDTQKGNRSNLLAGMELGEDAVAKLIAQGFTNEEIMEAKMLAERVQFQLKELVNDTKITPQVPVLEIKLDTKKDDKLSEFPKITEQFDVNSVLYFMLMLKKDFGSLEAVLDEYLFALQIGINLEDYIQDKDKYLKAKEEKSIGLTRDKVITMSVIESALLEKIQQNNQTAKDEFTTQGKAGSATTKDTKEKSLLPDVPLPTVKDVKPGNPAADIMKEVNVLNPNKP</sequence>
<feature type="transmembrane region" description="Helical" evidence="2">
    <location>
        <begin position="12"/>
        <end position="30"/>
    </location>
</feature>
<evidence type="ECO:0000313" key="3">
    <source>
        <dbReference type="EMBL" id="MDR6553470.1"/>
    </source>
</evidence>
<feature type="compositionally biased region" description="Polar residues" evidence="1">
    <location>
        <begin position="256"/>
        <end position="271"/>
    </location>
</feature>
<proteinExistence type="predicted"/>
<reference evidence="3 4" key="1">
    <citation type="submission" date="2023-07" db="EMBL/GenBank/DDBJ databases">
        <title>Sorghum-associated microbial communities from plants grown in Nebraska, USA.</title>
        <authorList>
            <person name="Schachtman D."/>
        </authorList>
    </citation>
    <scope>NUCLEOTIDE SEQUENCE [LARGE SCALE GENOMIC DNA]</scope>
    <source>
        <strain evidence="3 4">CC258</strain>
    </source>
</reference>
<evidence type="ECO:0000313" key="4">
    <source>
        <dbReference type="Proteomes" id="UP001267290"/>
    </source>
</evidence>
<comment type="caution">
    <text evidence="3">The sequence shown here is derived from an EMBL/GenBank/DDBJ whole genome shotgun (WGS) entry which is preliminary data.</text>
</comment>
<keyword evidence="4" id="KW-1185">Reference proteome</keyword>
<evidence type="ECO:0000256" key="2">
    <source>
        <dbReference type="SAM" id="Phobius"/>
    </source>
</evidence>
<name>A0ABU1P147_9BACL</name>
<keyword evidence="2" id="KW-1133">Transmembrane helix</keyword>
<keyword evidence="2" id="KW-0812">Transmembrane</keyword>